<comment type="caution">
    <text evidence="1">The sequence shown here is derived from an EMBL/GenBank/DDBJ whole genome shotgun (WGS) entry which is preliminary data.</text>
</comment>
<gene>
    <name evidence="1" type="ORF">WFZ85_03435</name>
</gene>
<reference evidence="1 2" key="1">
    <citation type="submission" date="2024-03" db="EMBL/GenBank/DDBJ databases">
        <title>Two novel species of the genus Flavobacterium exhibiting potentially degradation of complex polysaccharides.</title>
        <authorList>
            <person name="Lian X."/>
        </authorList>
    </citation>
    <scope>NUCLEOTIDE SEQUENCE [LARGE SCALE GENOMIC DNA]</scope>
    <source>
        <strain evidence="2">j3</strain>
    </source>
</reference>
<evidence type="ECO:0000313" key="1">
    <source>
        <dbReference type="EMBL" id="MEM0541656.1"/>
    </source>
</evidence>
<evidence type="ECO:0000313" key="2">
    <source>
        <dbReference type="Proteomes" id="UP001460072"/>
    </source>
</evidence>
<accession>A0ABU9N3D0</accession>
<protein>
    <submittedName>
        <fullName evidence="1">Uncharacterized protein</fullName>
    </submittedName>
</protein>
<sequence>MKINQGKLELRKAGFDLIGSTVLMDLVYGSQSTEKAFFNFKVDAKEFDIKRAYDEVKMFREMASAAESAEGIVSLNYKVAGILDGNMSPIYP</sequence>
<proteinExistence type="predicted"/>
<keyword evidence="2" id="KW-1185">Reference proteome</keyword>
<name>A0ABU9N3D0_9FLAO</name>
<dbReference type="EMBL" id="JBCGDO010000003">
    <property type="protein sequence ID" value="MEM0541656.1"/>
    <property type="molecule type" value="Genomic_DNA"/>
</dbReference>
<dbReference type="RefSeq" id="WP_342694888.1">
    <property type="nucleotide sequence ID" value="NZ_JBCGDO010000003.1"/>
</dbReference>
<organism evidence="1 2">
    <name type="scientific">Flavobacterium aureirubrum</name>
    <dbReference type="NCBI Taxonomy" id="3133147"/>
    <lineage>
        <taxon>Bacteria</taxon>
        <taxon>Pseudomonadati</taxon>
        <taxon>Bacteroidota</taxon>
        <taxon>Flavobacteriia</taxon>
        <taxon>Flavobacteriales</taxon>
        <taxon>Flavobacteriaceae</taxon>
        <taxon>Flavobacterium</taxon>
    </lineage>
</organism>
<dbReference type="Proteomes" id="UP001460072">
    <property type="component" value="Unassembled WGS sequence"/>
</dbReference>